<evidence type="ECO:0000313" key="4">
    <source>
        <dbReference type="EMBL" id="GGH03054.1"/>
    </source>
</evidence>
<evidence type="ECO:0000256" key="2">
    <source>
        <dbReference type="ARBA" id="ARBA00022801"/>
    </source>
</evidence>
<evidence type="ECO:0000313" key="5">
    <source>
        <dbReference type="Proteomes" id="UP000633278"/>
    </source>
</evidence>
<dbReference type="GO" id="GO:0016787">
    <property type="term" value="F:hydrolase activity"/>
    <property type="evidence" value="ECO:0007669"/>
    <property type="project" value="UniProtKB-KW"/>
</dbReference>
<proteinExistence type="inferred from homology"/>
<organism evidence="4 5">
    <name type="scientific">Polaribacter pacificus</name>
    <dbReference type="NCBI Taxonomy" id="1775173"/>
    <lineage>
        <taxon>Bacteria</taxon>
        <taxon>Pseudomonadati</taxon>
        <taxon>Bacteroidota</taxon>
        <taxon>Flavobacteriia</taxon>
        <taxon>Flavobacteriales</taxon>
        <taxon>Flavobacteriaceae</taxon>
    </lineage>
</organism>
<comment type="similarity">
    <text evidence="1">Belongs to the AB hydrolase superfamily. AB hydrolase 2 family.</text>
</comment>
<dbReference type="Proteomes" id="UP000633278">
    <property type="component" value="Unassembled WGS sequence"/>
</dbReference>
<dbReference type="InterPro" id="IPR003140">
    <property type="entry name" value="PLipase/COase/thioEstase"/>
</dbReference>
<dbReference type="SUPFAM" id="SSF53474">
    <property type="entry name" value="alpha/beta-Hydrolases"/>
    <property type="match status" value="1"/>
</dbReference>
<keyword evidence="5" id="KW-1185">Reference proteome</keyword>
<reference evidence="4" key="1">
    <citation type="journal article" date="2014" name="Int. J. Syst. Evol. Microbiol.">
        <title>Complete genome sequence of Corynebacterium casei LMG S-19264T (=DSM 44701T), isolated from a smear-ripened cheese.</title>
        <authorList>
            <consortium name="US DOE Joint Genome Institute (JGI-PGF)"/>
            <person name="Walter F."/>
            <person name="Albersmeier A."/>
            <person name="Kalinowski J."/>
            <person name="Ruckert C."/>
        </authorList>
    </citation>
    <scope>NUCLEOTIDE SEQUENCE</scope>
    <source>
        <strain evidence="4">CGMCC 1.15763</strain>
    </source>
</reference>
<reference evidence="4" key="2">
    <citation type="submission" date="2020-09" db="EMBL/GenBank/DDBJ databases">
        <authorList>
            <person name="Sun Q."/>
            <person name="Zhou Y."/>
        </authorList>
    </citation>
    <scope>NUCLEOTIDE SEQUENCE</scope>
    <source>
        <strain evidence="4">CGMCC 1.15763</strain>
    </source>
</reference>
<evidence type="ECO:0000256" key="1">
    <source>
        <dbReference type="ARBA" id="ARBA00006499"/>
    </source>
</evidence>
<dbReference type="InterPro" id="IPR050565">
    <property type="entry name" value="LYPA1-2/EST-like"/>
</dbReference>
<sequence>MKSELNYEVRQPKIKSENPPLLILLHGYGSNEMDLFSFAYSLPEELLIVSAQGPYEYGYGVNGWYDIALSDDGKKTSNLKQANSSLKKINNFIDYLTRTYHANPNKIFLLGFSQGAILSYAYSFLHPNKVQHVIGLSGYIDTHLLPKKDLIDGEIKTDYYVSHGAVDQVIPIELARKTPVFLNQHNLKHSYTEYPVGHAVAPQNFSSFRDWIAERL</sequence>
<dbReference type="PANTHER" id="PTHR10655">
    <property type="entry name" value="LYSOPHOSPHOLIPASE-RELATED"/>
    <property type="match status" value="1"/>
</dbReference>
<dbReference type="Pfam" id="PF02230">
    <property type="entry name" value="Abhydrolase_2"/>
    <property type="match status" value="1"/>
</dbReference>
<dbReference type="Gene3D" id="3.40.50.1820">
    <property type="entry name" value="alpha/beta hydrolase"/>
    <property type="match status" value="1"/>
</dbReference>
<keyword evidence="2" id="KW-0378">Hydrolase</keyword>
<feature type="domain" description="Phospholipase/carboxylesterase/thioesterase" evidence="3">
    <location>
        <begin position="16"/>
        <end position="213"/>
    </location>
</feature>
<comment type="caution">
    <text evidence="4">The sequence shown here is derived from an EMBL/GenBank/DDBJ whole genome shotgun (WGS) entry which is preliminary data.</text>
</comment>
<gene>
    <name evidence="4" type="ORF">GCM10011416_22410</name>
</gene>
<accession>A0A917I257</accession>
<evidence type="ECO:0000259" key="3">
    <source>
        <dbReference type="Pfam" id="PF02230"/>
    </source>
</evidence>
<dbReference type="RefSeq" id="WP_188599442.1">
    <property type="nucleotide sequence ID" value="NZ_BMJW01000003.1"/>
</dbReference>
<protein>
    <submittedName>
        <fullName evidence="4">Phospholipase</fullName>
    </submittedName>
</protein>
<dbReference type="EMBL" id="BMJW01000003">
    <property type="protein sequence ID" value="GGH03054.1"/>
    <property type="molecule type" value="Genomic_DNA"/>
</dbReference>
<dbReference type="PANTHER" id="PTHR10655:SF17">
    <property type="entry name" value="LYSOPHOSPHOLIPASE-LIKE PROTEIN 1"/>
    <property type="match status" value="1"/>
</dbReference>
<dbReference type="AlphaFoldDB" id="A0A917I257"/>
<name>A0A917I257_9FLAO</name>
<dbReference type="InterPro" id="IPR029058">
    <property type="entry name" value="AB_hydrolase_fold"/>
</dbReference>